<feature type="region of interest" description="Disordered" evidence="1">
    <location>
        <begin position="1"/>
        <end position="39"/>
    </location>
</feature>
<evidence type="ECO:0000313" key="2">
    <source>
        <dbReference type="EMBL" id="CAF3409780.1"/>
    </source>
</evidence>
<accession>A0A818AWQ8</accession>
<evidence type="ECO:0000256" key="1">
    <source>
        <dbReference type="SAM" id="MobiDB-lite"/>
    </source>
</evidence>
<dbReference type="EMBL" id="CAJNYT010001419">
    <property type="protein sequence ID" value="CAF3409780.1"/>
    <property type="molecule type" value="Genomic_DNA"/>
</dbReference>
<dbReference type="Proteomes" id="UP000663872">
    <property type="component" value="Unassembled WGS sequence"/>
</dbReference>
<sequence length="134" mass="15234">MSNNTSRLNVVETSVENSEDGRSLATVDDSMPKLGINRPKTKLYPSQLTLSNDTTDGECDDLNSKNQDNVNSNTQIQMLSHDVSEEKIYSNHIKLNDILPAVQSMFDNLKLDPTKQFNRVDEHVKDFDKKFDEK</sequence>
<feature type="compositionally biased region" description="Polar residues" evidence="1">
    <location>
        <begin position="1"/>
        <end position="16"/>
    </location>
</feature>
<protein>
    <submittedName>
        <fullName evidence="2">Uncharacterized protein</fullName>
    </submittedName>
</protein>
<evidence type="ECO:0000313" key="3">
    <source>
        <dbReference type="Proteomes" id="UP000663872"/>
    </source>
</evidence>
<proteinExistence type="predicted"/>
<comment type="caution">
    <text evidence="2">The sequence shown here is derived from an EMBL/GenBank/DDBJ whole genome shotgun (WGS) entry which is preliminary data.</text>
</comment>
<dbReference type="AlphaFoldDB" id="A0A818AWQ8"/>
<gene>
    <name evidence="2" type="ORF">GRG538_LOCUS10794</name>
</gene>
<reference evidence="2" key="1">
    <citation type="submission" date="2021-02" db="EMBL/GenBank/DDBJ databases">
        <authorList>
            <person name="Nowell W R."/>
        </authorList>
    </citation>
    <scope>NUCLEOTIDE SEQUENCE</scope>
</reference>
<organism evidence="2 3">
    <name type="scientific">Rotaria socialis</name>
    <dbReference type="NCBI Taxonomy" id="392032"/>
    <lineage>
        <taxon>Eukaryota</taxon>
        <taxon>Metazoa</taxon>
        <taxon>Spiralia</taxon>
        <taxon>Gnathifera</taxon>
        <taxon>Rotifera</taxon>
        <taxon>Eurotatoria</taxon>
        <taxon>Bdelloidea</taxon>
        <taxon>Philodinida</taxon>
        <taxon>Philodinidae</taxon>
        <taxon>Rotaria</taxon>
    </lineage>
</organism>
<name>A0A818AWQ8_9BILA</name>